<accession>A0A7I4BDZ7</accession>
<dbReference type="EMBL" id="ABEU02000018">
    <property type="status" value="NOT_ANNOTATED_CDS"/>
    <property type="molecule type" value="Genomic_DNA"/>
</dbReference>
<organism evidence="2 3">
    <name type="scientific">Physcomitrium patens</name>
    <name type="common">Spreading-leaved earth moss</name>
    <name type="synonym">Physcomitrella patens</name>
    <dbReference type="NCBI Taxonomy" id="3218"/>
    <lineage>
        <taxon>Eukaryota</taxon>
        <taxon>Viridiplantae</taxon>
        <taxon>Streptophyta</taxon>
        <taxon>Embryophyta</taxon>
        <taxon>Bryophyta</taxon>
        <taxon>Bryophytina</taxon>
        <taxon>Bryopsida</taxon>
        <taxon>Funariidae</taxon>
        <taxon>Funariales</taxon>
        <taxon>Funariaceae</taxon>
        <taxon>Physcomitrium</taxon>
    </lineage>
</organism>
<dbReference type="PANTHER" id="PTHR10695">
    <property type="entry name" value="DEPHOSPHO-COA KINASE-RELATED"/>
    <property type="match status" value="1"/>
</dbReference>
<protein>
    <recommendedName>
        <fullName evidence="4">Cytidyltransferase-like domain-containing protein</fullName>
    </recommendedName>
</protein>
<dbReference type="InterPro" id="IPR014729">
    <property type="entry name" value="Rossmann-like_a/b/a_fold"/>
</dbReference>
<dbReference type="Gene3D" id="3.40.50.620">
    <property type="entry name" value="HUPs"/>
    <property type="match status" value="1"/>
</dbReference>
<dbReference type="Proteomes" id="UP000006727">
    <property type="component" value="Chromosome 18"/>
</dbReference>
<dbReference type="PANTHER" id="PTHR10695:SF46">
    <property type="entry name" value="BIFUNCTIONAL COENZYME A SYNTHASE-RELATED"/>
    <property type="match status" value="1"/>
</dbReference>
<reference evidence="2 3" key="1">
    <citation type="journal article" date="2008" name="Science">
        <title>The Physcomitrella genome reveals evolutionary insights into the conquest of land by plants.</title>
        <authorList>
            <person name="Rensing S."/>
            <person name="Lang D."/>
            <person name="Zimmer A."/>
            <person name="Terry A."/>
            <person name="Salamov A."/>
            <person name="Shapiro H."/>
            <person name="Nishiyama T."/>
            <person name="Perroud P.-F."/>
            <person name="Lindquist E."/>
            <person name="Kamisugi Y."/>
            <person name="Tanahashi T."/>
            <person name="Sakakibara K."/>
            <person name="Fujita T."/>
            <person name="Oishi K."/>
            <person name="Shin-I T."/>
            <person name="Kuroki Y."/>
            <person name="Toyoda A."/>
            <person name="Suzuki Y."/>
            <person name="Hashimoto A."/>
            <person name="Yamaguchi K."/>
            <person name="Sugano A."/>
            <person name="Kohara Y."/>
            <person name="Fujiyama A."/>
            <person name="Anterola A."/>
            <person name="Aoki S."/>
            <person name="Ashton N."/>
            <person name="Barbazuk W.B."/>
            <person name="Barker E."/>
            <person name="Bennetzen J."/>
            <person name="Bezanilla M."/>
            <person name="Blankenship R."/>
            <person name="Cho S.H."/>
            <person name="Dutcher S."/>
            <person name="Estelle M."/>
            <person name="Fawcett J.A."/>
            <person name="Gundlach H."/>
            <person name="Hanada K."/>
            <person name="Heyl A."/>
            <person name="Hicks K.A."/>
            <person name="Hugh J."/>
            <person name="Lohr M."/>
            <person name="Mayer K."/>
            <person name="Melkozernov A."/>
            <person name="Murata T."/>
            <person name="Nelson D."/>
            <person name="Pils B."/>
            <person name="Prigge M."/>
            <person name="Reiss B."/>
            <person name="Renner T."/>
            <person name="Rombauts S."/>
            <person name="Rushton P."/>
            <person name="Sanderfoot A."/>
            <person name="Schween G."/>
            <person name="Shiu S.-H."/>
            <person name="Stueber K."/>
            <person name="Theodoulou F.L."/>
            <person name="Tu H."/>
            <person name="Van de Peer Y."/>
            <person name="Verrier P.J."/>
            <person name="Waters E."/>
            <person name="Wood A."/>
            <person name="Yang L."/>
            <person name="Cove D."/>
            <person name="Cuming A."/>
            <person name="Hasebe M."/>
            <person name="Lucas S."/>
            <person name="Mishler D.B."/>
            <person name="Reski R."/>
            <person name="Grigoriev I."/>
            <person name="Quatrano R.S."/>
            <person name="Boore J.L."/>
        </authorList>
    </citation>
    <scope>NUCLEOTIDE SEQUENCE [LARGE SCALE GENOMIC DNA]</scope>
    <source>
        <strain evidence="2 3">cv. Gransden 2004</strain>
    </source>
</reference>
<dbReference type="AlphaFoldDB" id="A0A7I4BDZ7"/>
<reference evidence="2" key="3">
    <citation type="submission" date="2020-12" db="UniProtKB">
        <authorList>
            <consortium name="EnsemblPlants"/>
        </authorList>
    </citation>
    <scope>IDENTIFICATION</scope>
</reference>
<reference evidence="2 3" key="2">
    <citation type="journal article" date="2018" name="Plant J.">
        <title>The Physcomitrella patens chromosome-scale assembly reveals moss genome structure and evolution.</title>
        <authorList>
            <person name="Lang D."/>
            <person name="Ullrich K.K."/>
            <person name="Murat F."/>
            <person name="Fuchs J."/>
            <person name="Jenkins J."/>
            <person name="Haas F.B."/>
            <person name="Piednoel M."/>
            <person name="Gundlach H."/>
            <person name="Van Bel M."/>
            <person name="Meyberg R."/>
            <person name="Vives C."/>
            <person name="Morata J."/>
            <person name="Symeonidi A."/>
            <person name="Hiss M."/>
            <person name="Muchero W."/>
            <person name="Kamisugi Y."/>
            <person name="Saleh O."/>
            <person name="Blanc G."/>
            <person name="Decker E.L."/>
            <person name="van Gessel N."/>
            <person name="Grimwood J."/>
            <person name="Hayes R.D."/>
            <person name="Graham S.W."/>
            <person name="Gunter L.E."/>
            <person name="McDaniel S.F."/>
            <person name="Hoernstein S.N.W."/>
            <person name="Larsson A."/>
            <person name="Li F.W."/>
            <person name="Perroud P.F."/>
            <person name="Phillips J."/>
            <person name="Ranjan P."/>
            <person name="Rokshar D.S."/>
            <person name="Rothfels C.J."/>
            <person name="Schneider L."/>
            <person name="Shu S."/>
            <person name="Stevenson D.W."/>
            <person name="Thummler F."/>
            <person name="Tillich M."/>
            <person name="Villarreal Aguilar J.C."/>
            <person name="Widiez T."/>
            <person name="Wong G.K."/>
            <person name="Wymore A."/>
            <person name="Zhang Y."/>
            <person name="Zimmer A.D."/>
            <person name="Quatrano R.S."/>
            <person name="Mayer K.F.X."/>
            <person name="Goodstein D."/>
            <person name="Casacuberta J.M."/>
            <person name="Vandepoele K."/>
            <person name="Reski R."/>
            <person name="Cuming A.C."/>
            <person name="Tuskan G.A."/>
            <person name="Maumus F."/>
            <person name="Salse J."/>
            <person name="Schmutz J."/>
            <person name="Rensing S.A."/>
        </authorList>
    </citation>
    <scope>NUCLEOTIDE SEQUENCE [LARGE SCALE GENOMIC DNA]</scope>
    <source>
        <strain evidence="2 3">cv. Gransden 2004</strain>
    </source>
</reference>
<keyword evidence="3" id="KW-1185">Reference proteome</keyword>
<comment type="pathway">
    <text evidence="1">Cofactor biosynthesis; coenzyme A biosynthesis.</text>
</comment>
<proteinExistence type="predicted"/>
<dbReference type="SUPFAM" id="SSF52374">
    <property type="entry name" value="Nucleotidylyl transferase"/>
    <property type="match status" value="1"/>
</dbReference>
<evidence type="ECO:0000313" key="2">
    <source>
        <dbReference type="EnsemblPlants" id="Pp3c18_18790V3.2"/>
    </source>
</evidence>
<dbReference type="EnsemblPlants" id="Pp3c18_18790V3.2">
    <property type="protein sequence ID" value="Pp3c18_18790V3.2"/>
    <property type="gene ID" value="Pp3c18_18790"/>
</dbReference>
<name>A0A7I4BDZ7_PHYPA</name>
<sequence>MATINVIQPNKYSIIMLGGSFDCLHPGHHVLLKSVKPELKVQAEPITDPYGPSIVDPELEAIVVSKETLKGGESVNNKRAERGLSQLQVEVVDLLFEDGNSEKISSAILREREVKQTKVG</sequence>
<dbReference type="Gramene" id="Pp3c18_18790V3.2">
    <property type="protein sequence ID" value="Pp3c18_18790V3.2"/>
    <property type="gene ID" value="Pp3c18_18790"/>
</dbReference>
<evidence type="ECO:0000256" key="1">
    <source>
        <dbReference type="ARBA" id="ARBA00004724"/>
    </source>
</evidence>
<evidence type="ECO:0000313" key="3">
    <source>
        <dbReference type="Proteomes" id="UP000006727"/>
    </source>
</evidence>
<evidence type="ECO:0008006" key="4">
    <source>
        <dbReference type="Google" id="ProtNLM"/>
    </source>
</evidence>